<organism evidence="5 6">
    <name type="scientific">Actinidia rufa</name>
    <dbReference type="NCBI Taxonomy" id="165716"/>
    <lineage>
        <taxon>Eukaryota</taxon>
        <taxon>Viridiplantae</taxon>
        <taxon>Streptophyta</taxon>
        <taxon>Embryophyta</taxon>
        <taxon>Tracheophyta</taxon>
        <taxon>Spermatophyta</taxon>
        <taxon>Magnoliopsida</taxon>
        <taxon>eudicotyledons</taxon>
        <taxon>Gunneridae</taxon>
        <taxon>Pentapetalae</taxon>
        <taxon>asterids</taxon>
        <taxon>Ericales</taxon>
        <taxon>Actinidiaceae</taxon>
        <taxon>Actinidia</taxon>
    </lineage>
</organism>
<evidence type="ECO:0000313" key="6">
    <source>
        <dbReference type="Proteomes" id="UP000585474"/>
    </source>
</evidence>
<dbReference type="Gene3D" id="1.25.40.10">
    <property type="entry name" value="Tetratricopeptide repeat domain"/>
    <property type="match status" value="5"/>
</dbReference>
<comment type="caution">
    <text evidence="5">The sequence shown here is derived from an EMBL/GenBank/DDBJ whole genome shotgun (WGS) entry which is preliminary data.</text>
</comment>
<proteinExistence type="inferred from homology"/>
<feature type="repeat" description="PPR" evidence="3">
    <location>
        <begin position="503"/>
        <end position="537"/>
    </location>
</feature>
<gene>
    <name evidence="5" type="ORF">Acr_09g0007710</name>
</gene>
<dbReference type="InterPro" id="IPR057027">
    <property type="entry name" value="TPR_mt"/>
</dbReference>
<comment type="similarity">
    <text evidence="1">Belongs to the PPR family. P subfamily.</text>
</comment>
<dbReference type="InterPro" id="IPR011990">
    <property type="entry name" value="TPR-like_helical_dom_sf"/>
</dbReference>
<dbReference type="Pfam" id="PF23276">
    <property type="entry name" value="TPR_24"/>
    <property type="match status" value="1"/>
</dbReference>
<evidence type="ECO:0000256" key="3">
    <source>
        <dbReference type="PROSITE-ProRule" id="PRU00708"/>
    </source>
</evidence>
<evidence type="ECO:0000313" key="5">
    <source>
        <dbReference type="EMBL" id="GFY94325.1"/>
    </source>
</evidence>
<feature type="repeat" description="PPR" evidence="3">
    <location>
        <begin position="433"/>
        <end position="467"/>
    </location>
</feature>
<dbReference type="Pfam" id="PF01535">
    <property type="entry name" value="PPR"/>
    <property type="match status" value="1"/>
</dbReference>
<dbReference type="Proteomes" id="UP000585474">
    <property type="component" value="Unassembled WGS sequence"/>
</dbReference>
<feature type="repeat" description="PPR" evidence="3">
    <location>
        <begin position="398"/>
        <end position="432"/>
    </location>
</feature>
<dbReference type="PROSITE" id="PS51375">
    <property type="entry name" value="PPR"/>
    <property type="match status" value="6"/>
</dbReference>
<dbReference type="PANTHER" id="PTHR47447">
    <property type="entry name" value="OS03G0856100 PROTEIN"/>
    <property type="match status" value="1"/>
</dbReference>
<dbReference type="Pfam" id="PF13041">
    <property type="entry name" value="PPR_2"/>
    <property type="match status" value="2"/>
</dbReference>
<protein>
    <recommendedName>
        <fullName evidence="4">Pentatricopeptide repeat-containing protein-mitochondrial domain-containing protein</fullName>
    </recommendedName>
</protein>
<dbReference type="OrthoDB" id="185373at2759"/>
<reference evidence="5 6" key="1">
    <citation type="submission" date="2019-07" db="EMBL/GenBank/DDBJ databases">
        <title>De Novo Assembly of kiwifruit Actinidia rufa.</title>
        <authorList>
            <person name="Sugita-Konishi S."/>
            <person name="Sato K."/>
            <person name="Mori E."/>
            <person name="Abe Y."/>
            <person name="Kisaki G."/>
            <person name="Hamano K."/>
            <person name="Suezawa K."/>
            <person name="Otani M."/>
            <person name="Fukuda T."/>
            <person name="Manabe T."/>
            <person name="Gomi K."/>
            <person name="Tabuchi M."/>
            <person name="Akimitsu K."/>
            <person name="Kataoka I."/>
        </authorList>
    </citation>
    <scope>NUCLEOTIDE SEQUENCE [LARGE SCALE GENOMIC DNA]</scope>
    <source>
        <strain evidence="6">cv. Fuchu</strain>
    </source>
</reference>
<evidence type="ECO:0000256" key="1">
    <source>
        <dbReference type="ARBA" id="ARBA00007626"/>
    </source>
</evidence>
<feature type="domain" description="Pentatricopeptide repeat-containing protein-mitochondrial" evidence="4">
    <location>
        <begin position="424"/>
        <end position="526"/>
    </location>
</feature>
<dbReference type="Pfam" id="PF13812">
    <property type="entry name" value="PPR_3"/>
    <property type="match status" value="1"/>
</dbReference>
<feature type="repeat" description="PPR" evidence="3">
    <location>
        <begin position="130"/>
        <end position="164"/>
    </location>
</feature>
<dbReference type="NCBIfam" id="TIGR00756">
    <property type="entry name" value="PPR"/>
    <property type="match status" value="4"/>
</dbReference>
<feature type="repeat" description="PPR" evidence="3">
    <location>
        <begin position="201"/>
        <end position="235"/>
    </location>
</feature>
<keyword evidence="2" id="KW-0677">Repeat</keyword>
<evidence type="ECO:0000256" key="2">
    <source>
        <dbReference type="ARBA" id="ARBA00022737"/>
    </source>
</evidence>
<dbReference type="EMBL" id="BJWL01000009">
    <property type="protein sequence ID" value="GFY94325.1"/>
    <property type="molecule type" value="Genomic_DNA"/>
</dbReference>
<name>A0A7J0F6K7_9ERIC</name>
<dbReference type="InterPro" id="IPR002885">
    <property type="entry name" value="PPR_rpt"/>
</dbReference>
<evidence type="ECO:0000259" key="4">
    <source>
        <dbReference type="Pfam" id="PF23276"/>
    </source>
</evidence>
<feature type="repeat" description="PPR" evidence="3">
    <location>
        <begin position="259"/>
        <end position="293"/>
    </location>
</feature>
<dbReference type="PANTHER" id="PTHR47447:SF23">
    <property type="entry name" value="PENTACOTRIPEPTIDE-REPEAT REGION OF PRORP DOMAIN-CONTAINING PROTEIN"/>
    <property type="match status" value="1"/>
</dbReference>
<sequence>MAVKLSSLTCSKKIPKWVYLRACVSSMSCAENLQIIPENDQNPPNNTSEFEEKIQFLKNQLYPDSLIRVLDSTQDLNYSLKLFKWASLQRQFRHTADTYYQMILKLGMTGNVDEMEGFCNEMVKEGFVGSEEALVALIDVFVKHGRVNEALRVLVTMNSGRFKPLISVFNLLLGALVEEKRDFQDVLFVYKEMVKAAIVPTTDTLNYLMEALFEADRVDTAVDQYRRMNKKRCFPNSRTYDVLITKVLFANMLERNIADTVSWNILIRWLSENVRINKALEFLCRMIVSSYVPDSTTYSAVVVGKCRLHKYKDALDLFHHACAKSWVLDCSSYAELVDCLSRSGMIQAAEVFHYMSNYRCALRSSSFIMLIKGLCETGNVDRAIRLLPSAYYSGTSCSTAMYNTIMLGLSESGKVNDLLVVLSRMLTEGCTLDGETYCTLIESMIAVGRTEDCIVFFNLMAGEGLSPDSETLSNLLSYLGKHSQLHKILLAIDKLALDREMLDSAMYNVLVNGLWKEGHKTEACRLLDTMLEKGWVPDATTHGLLMGSIVREDAVCKLATYEDIDLQDRISNILAEGLGET</sequence>
<dbReference type="AlphaFoldDB" id="A0A7J0F6K7"/>
<accession>A0A7J0F6K7</accession>
<keyword evidence="6" id="KW-1185">Reference proteome</keyword>